<proteinExistence type="predicted"/>
<dbReference type="EMBL" id="AP024849">
    <property type="protein sequence ID" value="BCZ47108.1"/>
    <property type="molecule type" value="Genomic_DNA"/>
</dbReference>
<evidence type="ECO:0000313" key="3">
    <source>
        <dbReference type="Proteomes" id="UP000824633"/>
    </source>
</evidence>
<sequence length="82" mass="9285">MICEIVAKLPSPKGAATVFVIHGLLIRHNQKNNKPVCLPISKKVTILLMHKKLTELSIQKVLIFKLSISFNILKIMMFAFLQ</sequence>
<keyword evidence="1" id="KW-0472">Membrane</keyword>
<keyword evidence="1" id="KW-0812">Transmembrane</keyword>
<evidence type="ECO:0000256" key="1">
    <source>
        <dbReference type="SAM" id="Phobius"/>
    </source>
</evidence>
<organism evidence="2 3">
    <name type="scientific">Clostridium gelidum</name>
    <dbReference type="NCBI Taxonomy" id="704125"/>
    <lineage>
        <taxon>Bacteria</taxon>
        <taxon>Bacillati</taxon>
        <taxon>Bacillota</taxon>
        <taxon>Clostridia</taxon>
        <taxon>Eubacteriales</taxon>
        <taxon>Clostridiaceae</taxon>
        <taxon>Clostridium</taxon>
    </lineage>
</organism>
<protein>
    <submittedName>
        <fullName evidence="2">Uncharacterized protein</fullName>
    </submittedName>
</protein>
<evidence type="ECO:0000313" key="2">
    <source>
        <dbReference type="EMBL" id="BCZ47108.1"/>
    </source>
</evidence>
<name>A0ABN6J1Q3_9CLOT</name>
<keyword evidence="1" id="KW-1133">Transmembrane helix</keyword>
<reference evidence="3" key="1">
    <citation type="submission" date="2021-07" db="EMBL/GenBank/DDBJ databases">
        <title>Complete genome sequencing of a Clostridium isolate.</title>
        <authorList>
            <person name="Ueki A."/>
            <person name="Tonouchi A."/>
        </authorList>
    </citation>
    <scope>NUCLEOTIDE SEQUENCE [LARGE SCALE GENOMIC DNA]</scope>
    <source>
        <strain evidence="3">C5S11</strain>
    </source>
</reference>
<dbReference type="Proteomes" id="UP000824633">
    <property type="component" value="Chromosome"/>
</dbReference>
<gene>
    <name evidence="2" type="ORF">psyc5s11_31750</name>
</gene>
<feature type="transmembrane region" description="Helical" evidence="1">
    <location>
        <begin position="61"/>
        <end position="81"/>
    </location>
</feature>
<keyword evidence="3" id="KW-1185">Reference proteome</keyword>
<accession>A0ABN6J1Q3</accession>